<keyword evidence="2" id="KW-0378">Hydrolase</keyword>
<sequence>MNPENTLCLIIDIQERLLPALHDKDDMLHHSRILIQGLHALGVPFAVTEQYPKGLGKTVPAVSLLLPETTPFIEKTRFSALSPETHAILTQAAVQNIILIGTETHICMLQTVLDLRLEGFNVYVPFECTTSRSPANKENGLAQMREARATVSNVESILFQLLGDARHPTFKTVSKLIQ</sequence>
<name>A0AA36UK81_9NEIS</name>
<dbReference type="EMBL" id="CP094241">
    <property type="protein sequence ID" value="UNV85636.1"/>
    <property type="molecule type" value="Genomic_DNA"/>
</dbReference>
<dbReference type="PANTHER" id="PTHR14119:SF3">
    <property type="entry name" value="ISOCHORISMATASE DOMAIN-CONTAINING PROTEIN 2"/>
    <property type="match status" value="1"/>
</dbReference>
<evidence type="ECO:0000313" key="3">
    <source>
        <dbReference type="EMBL" id="UNV85636.1"/>
    </source>
</evidence>
<evidence type="ECO:0000259" key="1">
    <source>
        <dbReference type="Pfam" id="PF00857"/>
    </source>
</evidence>
<dbReference type="SUPFAM" id="SSF52499">
    <property type="entry name" value="Isochorismatase-like hydrolases"/>
    <property type="match status" value="1"/>
</dbReference>
<dbReference type="RefSeq" id="WP_003777228.1">
    <property type="nucleotide sequence ID" value="NZ_CP094241.1"/>
</dbReference>
<dbReference type="Proteomes" id="UP000004982">
    <property type="component" value="Unassembled WGS sequence"/>
</dbReference>
<dbReference type="PANTHER" id="PTHR14119">
    <property type="entry name" value="HYDROLASE"/>
    <property type="match status" value="1"/>
</dbReference>
<accession>A0AA36UK81</accession>
<evidence type="ECO:0000313" key="2">
    <source>
        <dbReference type="EMBL" id="EGQ77571.1"/>
    </source>
</evidence>
<organism evidence="2 4">
    <name type="scientific">Neisseria macacae ATCC 33926</name>
    <dbReference type="NCBI Taxonomy" id="997348"/>
    <lineage>
        <taxon>Bacteria</taxon>
        <taxon>Pseudomonadati</taxon>
        <taxon>Pseudomonadota</taxon>
        <taxon>Betaproteobacteria</taxon>
        <taxon>Neisseriales</taxon>
        <taxon>Neisseriaceae</taxon>
        <taxon>Neisseria</taxon>
    </lineage>
</organism>
<dbReference type="AlphaFoldDB" id="A0AA36UK81"/>
<dbReference type="EMBL" id="AFQE01000041">
    <property type="protein sequence ID" value="EGQ77571.1"/>
    <property type="molecule type" value="Genomic_DNA"/>
</dbReference>
<dbReference type="InterPro" id="IPR000868">
    <property type="entry name" value="Isochorismatase-like_dom"/>
</dbReference>
<dbReference type="Pfam" id="PF00857">
    <property type="entry name" value="Isochorismatase"/>
    <property type="match status" value="1"/>
</dbReference>
<dbReference type="InterPro" id="IPR036380">
    <property type="entry name" value="Isochorismatase-like_sf"/>
</dbReference>
<gene>
    <name evidence="2" type="ORF">HMPREF9418_0905</name>
    <name evidence="3" type="ORF">MON40_03750</name>
</gene>
<dbReference type="EC" id="3.3.2.1" evidence="2"/>
<dbReference type="Proteomes" id="UP000829455">
    <property type="component" value="Chromosome"/>
</dbReference>
<dbReference type="InterPro" id="IPR050993">
    <property type="entry name" value="Isochorismatase_domain"/>
</dbReference>
<reference evidence="2 4" key="1">
    <citation type="submission" date="2011-05" db="EMBL/GenBank/DDBJ databases">
        <authorList>
            <person name="Muzny D."/>
            <person name="Qin X."/>
            <person name="Deng J."/>
            <person name="Jiang H."/>
            <person name="Liu Y."/>
            <person name="Qu J."/>
            <person name="Song X.-Z."/>
            <person name="Zhang L."/>
            <person name="Thornton R."/>
            <person name="Coyle M."/>
            <person name="Francisco L."/>
            <person name="Jackson L."/>
            <person name="Javaid M."/>
            <person name="Korchina V."/>
            <person name="Kovar C."/>
            <person name="Mata R."/>
            <person name="Mathew T."/>
            <person name="Ngo R."/>
            <person name="Nguyen L."/>
            <person name="Nguyen N."/>
            <person name="Okwuonu G."/>
            <person name="Ongeri F."/>
            <person name="Pham C."/>
            <person name="Simmons D."/>
            <person name="Wilczek-Boney K."/>
            <person name="Hale W."/>
            <person name="Jakkamsetti A."/>
            <person name="Pham P."/>
            <person name="Ruth R."/>
            <person name="San Lucas F."/>
            <person name="Warren J."/>
            <person name="Zhang J."/>
            <person name="Zhao Z."/>
            <person name="Zhou C."/>
            <person name="Zhu D."/>
            <person name="Lee S."/>
            <person name="Bess C."/>
            <person name="Blankenburg K."/>
            <person name="Forbes L."/>
            <person name="Fu Q."/>
            <person name="Gubbala S."/>
            <person name="Hirani K."/>
            <person name="Jayaseelan J.C."/>
            <person name="Lara F."/>
            <person name="Munidasa M."/>
            <person name="Palculict T."/>
            <person name="Patil S."/>
            <person name="Pu L.-L."/>
            <person name="Saada N."/>
            <person name="Tang L."/>
            <person name="Weissenberger G."/>
            <person name="Zhu Y."/>
            <person name="Hemphill L."/>
            <person name="Shang Y."/>
            <person name="Youmans B."/>
            <person name="Ayvaz T."/>
            <person name="Ross M."/>
            <person name="Santibanez J."/>
            <person name="Aqrawi P."/>
            <person name="Gross S."/>
            <person name="Joshi V."/>
            <person name="Fowler G."/>
            <person name="Nazareth L."/>
            <person name="Reid J."/>
            <person name="Worley K."/>
            <person name="Petrosino J."/>
            <person name="Highlander S."/>
            <person name="Gibbs R."/>
        </authorList>
    </citation>
    <scope>NUCLEOTIDE SEQUENCE [LARGE SCALE GENOMIC DNA]</scope>
    <source>
        <strain evidence="2 4">ATCC 33926</strain>
    </source>
</reference>
<feature type="domain" description="Isochorismatase-like" evidence="1">
    <location>
        <begin position="6"/>
        <end position="155"/>
    </location>
</feature>
<reference evidence="3 5" key="2">
    <citation type="submission" date="2022-03" db="EMBL/GenBank/DDBJ databases">
        <title>Genome sequencing of Neisseria macacae.</title>
        <authorList>
            <person name="Baek M.-G."/>
        </authorList>
    </citation>
    <scope>NUCLEOTIDE SEQUENCE [LARGE SCALE GENOMIC DNA]</scope>
    <source>
        <strain evidence="3 5">ATCC 33926</strain>
    </source>
</reference>
<evidence type="ECO:0000313" key="4">
    <source>
        <dbReference type="Proteomes" id="UP000004982"/>
    </source>
</evidence>
<dbReference type="GO" id="GO:0008908">
    <property type="term" value="F:isochorismatase activity"/>
    <property type="evidence" value="ECO:0007669"/>
    <property type="project" value="UniProtKB-EC"/>
</dbReference>
<proteinExistence type="predicted"/>
<protein>
    <submittedName>
        <fullName evidence="2">Isochorismatase family hydrolase</fullName>
        <ecNumber evidence="2">3.3.2.1</ecNumber>
    </submittedName>
    <submittedName>
        <fullName evidence="3">Isochorismatase family protein</fullName>
    </submittedName>
</protein>
<keyword evidence="5" id="KW-1185">Reference proteome</keyword>
<dbReference type="Gene3D" id="3.40.50.850">
    <property type="entry name" value="Isochorismatase-like"/>
    <property type="match status" value="1"/>
</dbReference>
<evidence type="ECO:0000313" key="5">
    <source>
        <dbReference type="Proteomes" id="UP000829455"/>
    </source>
</evidence>